<gene>
    <name evidence="1" type="ORF">IAD04_02085</name>
</gene>
<protein>
    <submittedName>
        <fullName evidence="1">Uncharacterized protein</fullName>
    </submittedName>
</protein>
<reference evidence="1" key="2">
    <citation type="journal article" date="2021" name="PeerJ">
        <title>Extensive microbial diversity within the chicken gut microbiome revealed by metagenomics and culture.</title>
        <authorList>
            <person name="Gilroy R."/>
            <person name="Ravi A."/>
            <person name="Getino M."/>
            <person name="Pursley I."/>
            <person name="Horton D.L."/>
            <person name="Alikhan N.F."/>
            <person name="Baker D."/>
            <person name="Gharbi K."/>
            <person name="Hall N."/>
            <person name="Watson M."/>
            <person name="Adriaenssens E.M."/>
            <person name="Foster-Nyarko E."/>
            <person name="Jarju S."/>
            <person name="Secka A."/>
            <person name="Antonio M."/>
            <person name="Oren A."/>
            <person name="Chaudhuri R.R."/>
            <person name="La Ragione R."/>
            <person name="Hildebrand F."/>
            <person name="Pallen M.J."/>
        </authorList>
    </citation>
    <scope>NUCLEOTIDE SEQUENCE</scope>
    <source>
        <strain evidence="1">14508</strain>
    </source>
</reference>
<organism evidence="1 2">
    <name type="scientific">Candidatus Caccosoma faecigallinarum</name>
    <dbReference type="NCBI Taxonomy" id="2840720"/>
    <lineage>
        <taxon>Bacteria</taxon>
        <taxon>Bacillati</taxon>
        <taxon>Bacillota</taxon>
        <taxon>Bacillota incertae sedis</taxon>
        <taxon>Candidatus Caccosoma</taxon>
    </lineage>
</organism>
<evidence type="ECO:0000313" key="1">
    <source>
        <dbReference type="EMBL" id="HIT17155.1"/>
    </source>
</evidence>
<sequence>GTDIPYTFYSIDQIEFIKGEKQSDESLLCFYGGRKYIFFYSLLNSNDERIQENEYYLFIANQKAKNSTNQRIGENDFANTKEKDCQNTRIGENDFVIMDNYQLILLENYDINQTYDKQSVEIMNLIQEYQNLLAQN</sequence>
<dbReference type="Proteomes" id="UP000886893">
    <property type="component" value="Unassembled WGS sequence"/>
</dbReference>
<dbReference type="EMBL" id="DVKI01000065">
    <property type="protein sequence ID" value="HIT17155.1"/>
    <property type="molecule type" value="Genomic_DNA"/>
</dbReference>
<evidence type="ECO:0000313" key="2">
    <source>
        <dbReference type="Proteomes" id="UP000886893"/>
    </source>
</evidence>
<comment type="caution">
    <text evidence="1">The sequence shown here is derived from an EMBL/GenBank/DDBJ whole genome shotgun (WGS) entry which is preliminary data.</text>
</comment>
<proteinExistence type="predicted"/>
<accession>A0A9D1KAF1</accession>
<name>A0A9D1KAF1_9FIRM</name>
<feature type="non-terminal residue" evidence="1">
    <location>
        <position position="1"/>
    </location>
</feature>
<reference evidence="1" key="1">
    <citation type="submission" date="2020-10" db="EMBL/GenBank/DDBJ databases">
        <authorList>
            <person name="Gilroy R."/>
        </authorList>
    </citation>
    <scope>NUCLEOTIDE SEQUENCE</scope>
    <source>
        <strain evidence="1">14508</strain>
    </source>
</reference>
<dbReference type="AlphaFoldDB" id="A0A9D1KAF1"/>